<dbReference type="AlphaFoldDB" id="A0A9X4MCV1"/>
<dbReference type="Proteomes" id="UP001152872">
    <property type="component" value="Unassembled WGS sequence"/>
</dbReference>
<gene>
    <name evidence="1" type="ORF">FEV09_16020</name>
</gene>
<evidence type="ECO:0000313" key="2">
    <source>
        <dbReference type="Proteomes" id="UP001152872"/>
    </source>
</evidence>
<protein>
    <submittedName>
        <fullName evidence="1">Uncharacterized protein</fullName>
    </submittedName>
</protein>
<comment type="caution">
    <text evidence="1">The sequence shown here is derived from an EMBL/GenBank/DDBJ whole genome shotgun (WGS) entry which is preliminary data.</text>
</comment>
<name>A0A9X4MCV1_9CYAN</name>
<organism evidence="1 2">
    <name type="scientific">Pseudanabaena catenata USMAC16</name>
    <dbReference type="NCBI Taxonomy" id="1855837"/>
    <lineage>
        <taxon>Bacteria</taxon>
        <taxon>Bacillati</taxon>
        <taxon>Cyanobacteriota</taxon>
        <taxon>Cyanophyceae</taxon>
        <taxon>Pseudanabaenales</taxon>
        <taxon>Pseudanabaenaceae</taxon>
        <taxon>Pseudanabaena</taxon>
    </lineage>
</organism>
<dbReference type="RefSeq" id="WP_009628215.1">
    <property type="nucleotide sequence ID" value="NZ_VBTY01000149.1"/>
</dbReference>
<evidence type="ECO:0000313" key="1">
    <source>
        <dbReference type="EMBL" id="MDG3496055.1"/>
    </source>
</evidence>
<reference evidence="1" key="1">
    <citation type="submission" date="2019-05" db="EMBL/GenBank/DDBJ databases">
        <title>Whole genome sequencing of Pseudanabaena catenata USMAC16.</title>
        <authorList>
            <person name="Khan Z."/>
            <person name="Omar W.M."/>
            <person name="Convey P."/>
            <person name="Merican F."/>
            <person name="Najimudin N."/>
        </authorList>
    </citation>
    <scope>NUCLEOTIDE SEQUENCE</scope>
    <source>
        <strain evidence="1">USMAC16</strain>
    </source>
</reference>
<accession>A0A9X4MCV1</accession>
<keyword evidence="2" id="KW-1185">Reference proteome</keyword>
<sequence length="70" mass="8113">MDFGLPENDIYQIALQIHQRAIATLLGDKLPNEYQTISELEPIKRVKQLLGLNNQKIDILSLLFDREHLN</sequence>
<dbReference type="EMBL" id="VBTY01000149">
    <property type="protein sequence ID" value="MDG3496055.1"/>
    <property type="molecule type" value="Genomic_DNA"/>
</dbReference>
<proteinExistence type="predicted"/>